<reference evidence="5" key="2">
    <citation type="journal article" date="2022" name="Hortic Res">
        <title>The genome of Dioscorea zingiberensis sheds light on the biosynthesis, origin and evolution of the medicinally important diosgenin saponins.</title>
        <authorList>
            <person name="Li Y."/>
            <person name="Tan C."/>
            <person name="Li Z."/>
            <person name="Guo J."/>
            <person name="Li S."/>
            <person name="Chen X."/>
            <person name="Wang C."/>
            <person name="Dai X."/>
            <person name="Yang H."/>
            <person name="Song W."/>
            <person name="Hou L."/>
            <person name="Xu J."/>
            <person name="Tong Z."/>
            <person name="Xu A."/>
            <person name="Yuan X."/>
            <person name="Wang W."/>
            <person name="Yang Q."/>
            <person name="Chen L."/>
            <person name="Sun Z."/>
            <person name="Wang K."/>
            <person name="Pan B."/>
            <person name="Chen J."/>
            <person name="Bao Y."/>
            <person name="Liu F."/>
            <person name="Qi X."/>
            <person name="Gang D.R."/>
            <person name="Wen J."/>
            <person name="Li J."/>
        </authorList>
    </citation>
    <scope>NUCLEOTIDE SEQUENCE</scope>
    <source>
        <strain evidence="5">Dzin_1.0</strain>
    </source>
</reference>
<name>A0A9D5C9T0_9LILI</name>
<keyword evidence="6" id="KW-1185">Reference proteome</keyword>
<dbReference type="EMBL" id="JAGGNH010000006">
    <property type="protein sequence ID" value="KAJ0968813.1"/>
    <property type="molecule type" value="Genomic_DNA"/>
</dbReference>
<feature type="signal peptide" evidence="3">
    <location>
        <begin position="1"/>
        <end position="19"/>
    </location>
</feature>
<dbReference type="InterPro" id="IPR036852">
    <property type="entry name" value="Peptidase_S8/S53_dom_sf"/>
</dbReference>
<reference evidence="5" key="1">
    <citation type="submission" date="2021-03" db="EMBL/GenBank/DDBJ databases">
        <authorList>
            <person name="Li Z."/>
            <person name="Yang C."/>
        </authorList>
    </citation>
    <scope>NUCLEOTIDE SEQUENCE</scope>
    <source>
        <strain evidence="5">Dzin_1.0</strain>
        <tissue evidence="5">Leaf</tissue>
    </source>
</reference>
<comment type="similarity">
    <text evidence="1">Belongs to the peptidase S8 family.</text>
</comment>
<protein>
    <recommendedName>
        <fullName evidence="4">Peptidase S8/S53 domain-containing protein</fullName>
    </recommendedName>
</protein>
<accession>A0A9D5C9T0</accession>
<organism evidence="5 6">
    <name type="scientific">Dioscorea zingiberensis</name>
    <dbReference type="NCBI Taxonomy" id="325984"/>
    <lineage>
        <taxon>Eukaryota</taxon>
        <taxon>Viridiplantae</taxon>
        <taxon>Streptophyta</taxon>
        <taxon>Embryophyta</taxon>
        <taxon>Tracheophyta</taxon>
        <taxon>Spermatophyta</taxon>
        <taxon>Magnoliopsida</taxon>
        <taxon>Liliopsida</taxon>
        <taxon>Dioscoreales</taxon>
        <taxon>Dioscoreaceae</taxon>
        <taxon>Dioscorea</taxon>
    </lineage>
</organism>
<dbReference type="Pfam" id="PF00082">
    <property type="entry name" value="Peptidase_S8"/>
    <property type="match status" value="1"/>
</dbReference>
<dbReference type="Gene3D" id="3.40.50.200">
    <property type="entry name" value="Peptidase S8/S53 domain"/>
    <property type="match status" value="1"/>
</dbReference>
<dbReference type="PANTHER" id="PTHR10795">
    <property type="entry name" value="PROPROTEIN CONVERTASE SUBTILISIN/KEXIN"/>
    <property type="match status" value="1"/>
</dbReference>
<dbReference type="InterPro" id="IPR045051">
    <property type="entry name" value="SBT"/>
</dbReference>
<dbReference type="GO" id="GO:0004252">
    <property type="term" value="F:serine-type endopeptidase activity"/>
    <property type="evidence" value="ECO:0007669"/>
    <property type="project" value="InterPro"/>
</dbReference>
<dbReference type="Proteomes" id="UP001085076">
    <property type="component" value="Miscellaneous, Linkage group lg06"/>
</dbReference>
<gene>
    <name evidence="5" type="ORF">J5N97_021690</name>
</gene>
<evidence type="ECO:0000256" key="2">
    <source>
        <dbReference type="ARBA" id="ARBA00022729"/>
    </source>
</evidence>
<dbReference type="GO" id="GO:0006508">
    <property type="term" value="P:proteolysis"/>
    <property type="evidence" value="ECO:0007669"/>
    <property type="project" value="InterPro"/>
</dbReference>
<proteinExistence type="inferred from homology"/>
<dbReference type="InterPro" id="IPR000209">
    <property type="entry name" value="Peptidase_S8/S53_dom"/>
</dbReference>
<evidence type="ECO:0000313" key="5">
    <source>
        <dbReference type="EMBL" id="KAJ0968813.1"/>
    </source>
</evidence>
<keyword evidence="2 3" id="KW-0732">Signal</keyword>
<feature type="chain" id="PRO_5038503850" description="Peptidase S8/S53 domain-containing protein" evidence="3">
    <location>
        <begin position="20"/>
        <end position="183"/>
    </location>
</feature>
<dbReference type="OrthoDB" id="4803627at2759"/>
<dbReference type="AlphaFoldDB" id="A0A9D5C9T0"/>
<comment type="caution">
    <text evidence="5">The sequence shown here is derived from an EMBL/GenBank/DDBJ whole genome shotgun (WGS) entry which is preliminary data.</text>
</comment>
<sequence>MMHLFAFLFFSSLPFPTEASLKEYIVQVQRPMGLTSDEDILEYYHSFLPKTVVDIDDRKVIDNNGHGTYTTTTTTGNFVMNANVPGNGNGTTFGIAPLAHIAIYKVCEEKIFEEHDIIARMDAAIGDRVDVISISLGNQCSFEFYIDGIAIATYRAAKNGIFCQLYCQECCSMGPHRCCGDHG</sequence>
<evidence type="ECO:0000256" key="3">
    <source>
        <dbReference type="SAM" id="SignalP"/>
    </source>
</evidence>
<dbReference type="SUPFAM" id="SSF52743">
    <property type="entry name" value="Subtilisin-like"/>
    <property type="match status" value="1"/>
</dbReference>
<evidence type="ECO:0000313" key="6">
    <source>
        <dbReference type="Proteomes" id="UP001085076"/>
    </source>
</evidence>
<feature type="domain" description="Peptidase S8/S53" evidence="4">
    <location>
        <begin position="56"/>
        <end position="141"/>
    </location>
</feature>
<evidence type="ECO:0000259" key="4">
    <source>
        <dbReference type="Pfam" id="PF00082"/>
    </source>
</evidence>
<evidence type="ECO:0000256" key="1">
    <source>
        <dbReference type="ARBA" id="ARBA00011073"/>
    </source>
</evidence>